<accession>A0A9X9LB26</accession>
<evidence type="ECO:0000313" key="1">
    <source>
        <dbReference type="EMBL" id="VCU41109.1"/>
    </source>
</evidence>
<dbReference type="PANTHER" id="PTHR38248:SF2">
    <property type="entry name" value="FUNK1 11"/>
    <property type="match status" value="1"/>
</dbReference>
<sequence>MALERLVSDGETKPSIRRTYRHDLESIFYVFIVGSIEYEFVTDGKSYNLDNWCVNIIDNCYSNKLIHIYEFPKLLNMLTPSFKELEQLAKNLRKILFEEEGRYIATPNDLGSLYRRMIEAFDDTIEDISVGMK</sequence>
<name>A0A9X9LB26_BLUGR</name>
<dbReference type="EMBL" id="LR026987">
    <property type="protein sequence ID" value="VCU41109.1"/>
    <property type="molecule type" value="Genomic_DNA"/>
</dbReference>
<protein>
    <submittedName>
        <fullName evidence="1">Bgt-51886</fullName>
    </submittedName>
</protein>
<dbReference type="Proteomes" id="UP000324639">
    <property type="component" value="Chromosome Bgt_-04"/>
</dbReference>
<dbReference type="PANTHER" id="PTHR38248">
    <property type="entry name" value="FUNK1 6"/>
    <property type="match status" value="1"/>
</dbReference>
<proteinExistence type="predicted"/>
<evidence type="ECO:0000313" key="2">
    <source>
        <dbReference type="Proteomes" id="UP000324639"/>
    </source>
</evidence>
<keyword evidence="2" id="KW-1185">Reference proteome</keyword>
<organism evidence="1 2">
    <name type="scientific">Blumeria graminis f. sp. tritici</name>
    <dbReference type="NCBI Taxonomy" id="62690"/>
    <lineage>
        <taxon>Eukaryota</taxon>
        <taxon>Fungi</taxon>
        <taxon>Dikarya</taxon>
        <taxon>Ascomycota</taxon>
        <taxon>Pezizomycotina</taxon>
        <taxon>Leotiomycetes</taxon>
        <taxon>Erysiphales</taxon>
        <taxon>Erysiphaceae</taxon>
        <taxon>Blumeria</taxon>
    </lineage>
</organism>
<dbReference type="AlphaFoldDB" id="A0A9X9LB26"/>
<gene>
    <name evidence="1" type="ORF">BGT96224V316_LOCUS2354</name>
</gene>
<reference evidence="1 2" key="1">
    <citation type="submission" date="2018-08" db="EMBL/GenBank/DDBJ databases">
        <authorList>
            <person name="Muller C M."/>
        </authorList>
    </citation>
    <scope>NUCLEOTIDE SEQUENCE [LARGE SCALE GENOMIC DNA]</scope>
</reference>